<dbReference type="Proteomes" id="UP001362999">
    <property type="component" value="Unassembled WGS sequence"/>
</dbReference>
<feature type="domain" description="DUF2470" evidence="2">
    <location>
        <begin position="20"/>
        <end position="82"/>
    </location>
</feature>
<protein>
    <recommendedName>
        <fullName evidence="2">DUF2470 domain-containing protein</fullName>
    </recommendedName>
</protein>
<proteinExistence type="predicted"/>
<dbReference type="Pfam" id="PF10615">
    <property type="entry name" value="DUF2470"/>
    <property type="match status" value="1"/>
</dbReference>
<reference evidence="3 4" key="1">
    <citation type="journal article" date="2024" name="J Genomics">
        <title>Draft genome sequencing and assembly of Favolaschia claudopus CIRM-BRFM 2984 isolated from oak limbs.</title>
        <authorList>
            <person name="Navarro D."/>
            <person name="Drula E."/>
            <person name="Chaduli D."/>
            <person name="Cazenave R."/>
            <person name="Ahrendt S."/>
            <person name="Wang J."/>
            <person name="Lipzen A."/>
            <person name="Daum C."/>
            <person name="Barry K."/>
            <person name="Grigoriev I.V."/>
            <person name="Favel A."/>
            <person name="Rosso M.N."/>
            <person name="Martin F."/>
        </authorList>
    </citation>
    <scope>NUCLEOTIDE SEQUENCE [LARGE SCALE GENOMIC DNA]</scope>
    <source>
        <strain evidence="3 4">CIRM-BRFM 2984</strain>
    </source>
</reference>
<accession>A0AAW0D9C2</accession>
<dbReference type="AlphaFoldDB" id="A0AAW0D9C2"/>
<dbReference type="EMBL" id="JAWWNJ010000009">
    <property type="protein sequence ID" value="KAK7048259.1"/>
    <property type="molecule type" value="Genomic_DNA"/>
</dbReference>
<evidence type="ECO:0000313" key="4">
    <source>
        <dbReference type="Proteomes" id="UP001362999"/>
    </source>
</evidence>
<evidence type="ECO:0000259" key="2">
    <source>
        <dbReference type="Pfam" id="PF10615"/>
    </source>
</evidence>
<keyword evidence="1" id="KW-0812">Transmembrane</keyword>
<dbReference type="InterPro" id="IPR037119">
    <property type="entry name" value="Haem_oxidase_HugZ-like_sf"/>
</dbReference>
<keyword evidence="4" id="KW-1185">Reference proteome</keyword>
<sequence>MSDPVAANLHLLKTTLSPTAFASIAKWYGKAGDVASAELVSIDTRSMTLNCKFVGVAQKTVLVVFKPKLSSYADAQERLLEMKAISEEGLGKVRPVKISSFRLQEQGISDGFFLFTLFPYLLLSPSNSESKLFAPARIAHSYVSVKTIGMIFAAGMGWHGLNTLYTWRLCWKHSIPFGPTVAYTGMTMFTGFHTWVDMRKRIREARIAEARKTA</sequence>
<feature type="transmembrane region" description="Helical" evidence="1">
    <location>
        <begin position="143"/>
        <end position="161"/>
    </location>
</feature>
<keyword evidence="1" id="KW-1133">Transmembrane helix</keyword>
<evidence type="ECO:0000256" key="1">
    <source>
        <dbReference type="SAM" id="Phobius"/>
    </source>
</evidence>
<feature type="transmembrane region" description="Helical" evidence="1">
    <location>
        <begin position="173"/>
        <end position="196"/>
    </location>
</feature>
<evidence type="ECO:0000313" key="3">
    <source>
        <dbReference type="EMBL" id="KAK7048259.1"/>
    </source>
</evidence>
<comment type="caution">
    <text evidence="3">The sequence shown here is derived from an EMBL/GenBank/DDBJ whole genome shotgun (WGS) entry which is preliminary data.</text>
</comment>
<name>A0AAW0D9C2_9AGAR</name>
<dbReference type="InterPro" id="IPR019595">
    <property type="entry name" value="DUF2470"/>
</dbReference>
<organism evidence="3 4">
    <name type="scientific">Favolaschia claudopus</name>
    <dbReference type="NCBI Taxonomy" id="2862362"/>
    <lineage>
        <taxon>Eukaryota</taxon>
        <taxon>Fungi</taxon>
        <taxon>Dikarya</taxon>
        <taxon>Basidiomycota</taxon>
        <taxon>Agaricomycotina</taxon>
        <taxon>Agaricomycetes</taxon>
        <taxon>Agaricomycetidae</taxon>
        <taxon>Agaricales</taxon>
        <taxon>Marasmiineae</taxon>
        <taxon>Mycenaceae</taxon>
        <taxon>Favolaschia</taxon>
    </lineage>
</organism>
<gene>
    <name evidence="3" type="ORF">R3P38DRAFT_2868287</name>
</gene>
<keyword evidence="1" id="KW-0472">Membrane</keyword>
<dbReference type="Gene3D" id="3.20.180.10">
    <property type="entry name" value="PNP-oxidase-like"/>
    <property type="match status" value="1"/>
</dbReference>